<dbReference type="RefSeq" id="WP_345424850.1">
    <property type="nucleotide sequence ID" value="NZ_AP031496.1"/>
</dbReference>
<sequence>MLDTQLTAAVTAFLSLEADLLDFKDYDAWLDLWQESGLYIVPVDHNAQDFSAVLNVAYDDAEMRRLRVQRLSSGEAISTALAKPTVRTLSRVRVLASGSEEVHVRAACCLYEDNKNGVRSYPINLEYKLVPTEGSFKIQEKIARVMQSDQHLTTISYLF</sequence>
<name>A0AAV3U5V6_9ALTE</name>
<evidence type="ECO:0000256" key="4">
    <source>
        <dbReference type="ARBA" id="ARBA00022964"/>
    </source>
</evidence>
<comment type="pathway">
    <text evidence="1">Aromatic compound metabolism.</text>
</comment>
<evidence type="ECO:0000313" key="6">
    <source>
        <dbReference type="EMBL" id="GAA4950176.1"/>
    </source>
</evidence>
<keyword evidence="4 6" id="KW-0223">Dioxygenase</keyword>
<proteinExistence type="inferred from homology"/>
<organism evidence="6 7">
    <name type="scientific">Halioxenophilus aromaticivorans</name>
    <dbReference type="NCBI Taxonomy" id="1306992"/>
    <lineage>
        <taxon>Bacteria</taxon>
        <taxon>Pseudomonadati</taxon>
        <taxon>Pseudomonadota</taxon>
        <taxon>Gammaproteobacteria</taxon>
        <taxon>Alteromonadales</taxon>
        <taxon>Alteromonadaceae</taxon>
        <taxon>Halioxenophilus</taxon>
    </lineage>
</organism>
<evidence type="ECO:0000313" key="7">
    <source>
        <dbReference type="Proteomes" id="UP001409585"/>
    </source>
</evidence>
<comment type="caution">
    <text evidence="6">The sequence shown here is derived from an EMBL/GenBank/DDBJ whole genome shotgun (WGS) entry which is preliminary data.</text>
</comment>
<dbReference type="Gene3D" id="3.10.450.50">
    <property type="match status" value="1"/>
</dbReference>
<gene>
    <name evidence="6" type="ORF">GCM10025791_33080</name>
</gene>
<reference evidence="7" key="1">
    <citation type="journal article" date="2019" name="Int. J. Syst. Evol. Microbiol.">
        <title>The Global Catalogue of Microorganisms (GCM) 10K type strain sequencing project: providing services to taxonomists for standard genome sequencing and annotation.</title>
        <authorList>
            <consortium name="The Broad Institute Genomics Platform"/>
            <consortium name="The Broad Institute Genome Sequencing Center for Infectious Disease"/>
            <person name="Wu L."/>
            <person name="Ma J."/>
        </authorList>
    </citation>
    <scope>NUCLEOTIDE SEQUENCE [LARGE SCALE GENOMIC DNA]</scope>
    <source>
        <strain evidence="7">JCM 19134</strain>
    </source>
</reference>
<keyword evidence="3" id="KW-0058">Aromatic hydrocarbons catabolism</keyword>
<dbReference type="InterPro" id="IPR000391">
    <property type="entry name" value="Rng_hydr_dOase-bsu"/>
</dbReference>
<protein>
    <submittedName>
        <fullName evidence="6">Aromatic-ring-hydroxylating dioxygenase subunit beta</fullName>
    </submittedName>
</protein>
<dbReference type="GO" id="GO:0051213">
    <property type="term" value="F:dioxygenase activity"/>
    <property type="evidence" value="ECO:0007669"/>
    <property type="project" value="UniProtKB-KW"/>
</dbReference>
<dbReference type="InterPro" id="IPR032710">
    <property type="entry name" value="NTF2-like_dom_sf"/>
</dbReference>
<keyword evidence="7" id="KW-1185">Reference proteome</keyword>
<dbReference type="GO" id="GO:0019380">
    <property type="term" value="P:3-phenylpropionate catabolic process"/>
    <property type="evidence" value="ECO:0007669"/>
    <property type="project" value="TreeGrafter"/>
</dbReference>
<dbReference type="SUPFAM" id="SSF54427">
    <property type="entry name" value="NTF2-like"/>
    <property type="match status" value="1"/>
</dbReference>
<evidence type="ECO:0000256" key="3">
    <source>
        <dbReference type="ARBA" id="ARBA00022797"/>
    </source>
</evidence>
<dbReference type="EMBL" id="BAABLX010000028">
    <property type="protein sequence ID" value="GAA4950176.1"/>
    <property type="molecule type" value="Genomic_DNA"/>
</dbReference>
<dbReference type="Pfam" id="PF00866">
    <property type="entry name" value="Ring_hydroxyl_B"/>
    <property type="match status" value="1"/>
</dbReference>
<comment type="similarity">
    <text evidence="2">Belongs to the bacterial ring-hydroxylating dioxygenase beta subunit family.</text>
</comment>
<dbReference type="PANTHER" id="PTHR41534">
    <property type="entry name" value="BLR3401 PROTEIN"/>
    <property type="match status" value="1"/>
</dbReference>
<evidence type="ECO:0000256" key="1">
    <source>
        <dbReference type="ARBA" id="ARBA00005211"/>
    </source>
</evidence>
<accession>A0AAV3U5V6</accession>
<evidence type="ECO:0000256" key="2">
    <source>
        <dbReference type="ARBA" id="ARBA00009570"/>
    </source>
</evidence>
<evidence type="ECO:0000256" key="5">
    <source>
        <dbReference type="ARBA" id="ARBA00023002"/>
    </source>
</evidence>
<keyword evidence="5" id="KW-0560">Oxidoreductase</keyword>
<dbReference type="AlphaFoldDB" id="A0AAV3U5V6"/>
<dbReference type="PANTHER" id="PTHR41534:SF2">
    <property type="entry name" value="3-PHENYLPROPIONATE_CINNAMIC ACID DIOXYGENASE SUBUNIT BETA"/>
    <property type="match status" value="1"/>
</dbReference>
<dbReference type="Proteomes" id="UP001409585">
    <property type="component" value="Unassembled WGS sequence"/>
</dbReference>